<comment type="function">
    <text evidence="1">Cell wall formation. Catalyzes epimerization of the terminal L-glutamate in UDP-N-acetyl-alpha-D-muramoyl-L-alanyl-L-glutamate.</text>
</comment>
<keyword evidence="1" id="KW-0133">Cell shape</keyword>
<dbReference type="GO" id="GO:0005737">
    <property type="term" value="C:cytoplasm"/>
    <property type="evidence" value="ECO:0007669"/>
    <property type="project" value="UniProtKB-UniRule"/>
</dbReference>
<comment type="catalytic activity">
    <reaction evidence="1">
        <text>UDP-N-acetyl-alpha-D-muramoyl-L-alanyl-L-glutamate + ATP + H2O = UDP-N-acetyl-alpha-D-muramoyl-L-alanyl-D-glutamate + AMP + diphosphate + H(+)</text>
        <dbReference type="Rhea" id="RHEA:58812"/>
        <dbReference type="ChEBI" id="CHEBI:15377"/>
        <dbReference type="ChEBI" id="CHEBI:15378"/>
        <dbReference type="ChEBI" id="CHEBI:30616"/>
        <dbReference type="ChEBI" id="CHEBI:33019"/>
        <dbReference type="ChEBI" id="CHEBI:83900"/>
        <dbReference type="ChEBI" id="CHEBI:142725"/>
        <dbReference type="ChEBI" id="CHEBI:456215"/>
        <dbReference type="EC" id="5.1.1.23"/>
    </reaction>
</comment>
<evidence type="ECO:0000259" key="3">
    <source>
        <dbReference type="Pfam" id="PF26299"/>
    </source>
</evidence>
<evidence type="ECO:0000259" key="2">
    <source>
        <dbReference type="Pfam" id="PF26298"/>
    </source>
</evidence>
<dbReference type="HAMAP" id="MF_02209">
    <property type="entry name" value="MurL"/>
    <property type="match status" value="1"/>
</dbReference>
<comment type="similarity">
    <text evidence="1">Belongs to the MurL family.</text>
</comment>
<dbReference type="GO" id="GO:0051301">
    <property type="term" value="P:cell division"/>
    <property type="evidence" value="ECO:0007669"/>
    <property type="project" value="UniProtKB-KW"/>
</dbReference>
<dbReference type="InterPro" id="IPR014729">
    <property type="entry name" value="Rossmann-like_a/b/a_fold"/>
</dbReference>
<evidence type="ECO:0000313" key="5">
    <source>
        <dbReference type="Proteomes" id="UP000230673"/>
    </source>
</evidence>
<dbReference type="GO" id="GO:0009252">
    <property type="term" value="P:peptidoglycan biosynthetic process"/>
    <property type="evidence" value="ECO:0007669"/>
    <property type="project" value="UniProtKB-UniRule"/>
</dbReference>
<feature type="domain" description="MurL N-terminal" evidence="3">
    <location>
        <begin position="5"/>
        <end position="278"/>
    </location>
</feature>
<name>A0A2M7BVG6_9BACT</name>
<keyword evidence="1" id="KW-0961">Cell wall biogenesis/degradation</keyword>
<dbReference type="SUPFAM" id="SSF52402">
    <property type="entry name" value="Adenine nucleotide alpha hydrolases-like"/>
    <property type="match status" value="1"/>
</dbReference>
<keyword evidence="1" id="KW-0573">Peptidoglycan synthesis</keyword>
<keyword evidence="1" id="KW-0413">Isomerase</keyword>
<proteinExistence type="inferred from homology"/>
<evidence type="ECO:0000256" key="1">
    <source>
        <dbReference type="HAMAP-Rule" id="MF_02209"/>
    </source>
</evidence>
<accession>A0A2M7BVG6</accession>
<dbReference type="InterPro" id="IPR058740">
    <property type="entry name" value="MurL_N"/>
</dbReference>
<dbReference type="Gene3D" id="3.40.50.620">
    <property type="entry name" value="HUPs"/>
    <property type="match status" value="1"/>
</dbReference>
<dbReference type="EMBL" id="PEUY01000077">
    <property type="protein sequence ID" value="PIV10550.1"/>
    <property type="molecule type" value="Genomic_DNA"/>
</dbReference>
<dbReference type="InterPro" id="IPR058741">
    <property type="entry name" value="MurL_C"/>
</dbReference>
<dbReference type="UniPathway" id="UPA00219"/>
<evidence type="ECO:0000313" key="4">
    <source>
        <dbReference type="EMBL" id="PIV10550.1"/>
    </source>
</evidence>
<dbReference type="Pfam" id="PF26299">
    <property type="entry name" value="MurL_N"/>
    <property type="match status" value="1"/>
</dbReference>
<gene>
    <name evidence="1" type="primary">murL</name>
    <name evidence="4" type="ORF">COS50_04835</name>
</gene>
<dbReference type="Pfam" id="PF26298">
    <property type="entry name" value="MurL_epimerase_C"/>
    <property type="match status" value="1"/>
</dbReference>
<keyword evidence="1" id="KW-0132">Cell division</keyword>
<dbReference type="GO" id="GO:0071555">
    <property type="term" value="P:cell wall organization"/>
    <property type="evidence" value="ECO:0007669"/>
    <property type="project" value="UniProtKB-KW"/>
</dbReference>
<feature type="domain" description="MurL C-terminal" evidence="2">
    <location>
        <begin position="301"/>
        <end position="402"/>
    </location>
</feature>
<dbReference type="AlphaFoldDB" id="A0A2M7BVG6"/>
<keyword evidence="1" id="KW-0131">Cell cycle</keyword>
<comment type="caution">
    <text evidence="4">The sequence shown here is derived from an EMBL/GenBank/DDBJ whole genome shotgun (WGS) entry which is preliminary data.</text>
</comment>
<dbReference type="GO" id="GO:0008360">
    <property type="term" value="P:regulation of cell shape"/>
    <property type="evidence" value="ECO:0007669"/>
    <property type="project" value="UniProtKB-KW"/>
</dbReference>
<dbReference type="Proteomes" id="UP000230673">
    <property type="component" value="Unassembled WGS sequence"/>
</dbReference>
<protein>
    <recommendedName>
        <fullName evidence="1">UDP-N-acetyl-alpha-D-muramoyl-L-alanyl-L-glutamate epimerase</fullName>
        <ecNumber evidence="1">5.1.1.23</ecNumber>
    </recommendedName>
    <alternativeName>
        <fullName evidence="1">UDP-MurNAc-L-Ala-L-Glu epimerase</fullName>
    </alternativeName>
</protein>
<dbReference type="InterPro" id="IPR043689">
    <property type="entry name" value="MurL"/>
</dbReference>
<dbReference type="EC" id="5.1.1.23" evidence="1"/>
<comment type="pathway">
    <text evidence="1">Cell wall biogenesis; peptidoglycan biosynthesis.</text>
</comment>
<organism evidence="4 5">
    <name type="scientific">Candidatus Roizmanbacteria bacterium CG03_land_8_20_14_0_80_35_26</name>
    <dbReference type="NCBI Taxonomy" id="1974845"/>
    <lineage>
        <taxon>Bacteria</taxon>
        <taxon>Candidatus Roizmaniibacteriota</taxon>
    </lineage>
</organism>
<sequence>MEPKEDTFFFDSYSVLPDKKEIRFCYKYRDLKFTETIFIPEAIPSSVNSVLLTKVLQNLHLILGISYYKMHCSKKIIIPYSLTPEQAQFWNTVYTKGLGEFFYRNKIDFRGLINFPYVDKPNIQPRRLSEAKKDRFLVGVGGGKDSIVVLELLKKEKKEITGLILETGGSHIQKEVARAVGIGFFLVKRQLDEKLFQLENIYKGHVPFSAIYAFIALLVSVIYDYSSIITANEKSSNFGNVNYLGEEINHQWSKSEEFEKLFKNYVEEFITPSIDYFSKLRKYSEMDIAKMFIKYKKYFFVFSSCNRNFIIKEKANKKWCGECPKCAFVFIMLAAYLSKKEVVKIFGKDLFNDESLISLYIDLIGKGKMKPFDCVGTFEESQQAFKIIKDKGEYDNDKVIKAIPL</sequence>
<reference evidence="5" key="1">
    <citation type="submission" date="2017-09" db="EMBL/GenBank/DDBJ databases">
        <title>Depth-based differentiation of microbial function through sediment-hosted aquifers and enrichment of novel symbionts in the deep terrestrial subsurface.</title>
        <authorList>
            <person name="Probst A.J."/>
            <person name="Ladd B."/>
            <person name="Jarett J.K."/>
            <person name="Geller-Mcgrath D.E."/>
            <person name="Sieber C.M.K."/>
            <person name="Emerson J.B."/>
            <person name="Anantharaman K."/>
            <person name="Thomas B.C."/>
            <person name="Malmstrom R."/>
            <person name="Stieglmeier M."/>
            <person name="Klingl A."/>
            <person name="Woyke T."/>
            <person name="Ryan C.M."/>
            <person name="Banfield J.F."/>
        </authorList>
    </citation>
    <scope>NUCLEOTIDE SEQUENCE [LARGE SCALE GENOMIC DNA]</scope>
</reference>
<dbReference type="GO" id="GO:0016855">
    <property type="term" value="F:racemase and epimerase activity, acting on amino acids and derivatives"/>
    <property type="evidence" value="ECO:0007669"/>
    <property type="project" value="UniProtKB-UniRule"/>
</dbReference>